<dbReference type="Proteomes" id="UP001154240">
    <property type="component" value="Unassembled WGS sequence"/>
</dbReference>
<keyword evidence="5" id="KW-1185">Reference proteome</keyword>
<evidence type="ECO:0000313" key="5">
    <source>
        <dbReference type="Proteomes" id="UP001154240"/>
    </source>
</evidence>
<dbReference type="CDD" id="cd05237">
    <property type="entry name" value="UDP_invert_4-6DH_SDR_e"/>
    <property type="match status" value="1"/>
</dbReference>
<dbReference type="RefSeq" id="WP_307633025.1">
    <property type="nucleotide sequence ID" value="NZ_JAPHEH010000001.1"/>
</dbReference>
<dbReference type="Gene3D" id="3.40.50.720">
    <property type="entry name" value="NAD(P)-binding Rossmann-like Domain"/>
    <property type="match status" value="2"/>
</dbReference>
<dbReference type="AlphaFoldDB" id="A0A9X4MF20"/>
<organism evidence="4 5">
    <name type="scientific">Thiovibrio frasassiensis</name>
    <dbReference type="NCBI Taxonomy" id="2984131"/>
    <lineage>
        <taxon>Bacteria</taxon>
        <taxon>Pseudomonadati</taxon>
        <taxon>Thermodesulfobacteriota</taxon>
        <taxon>Desulfobulbia</taxon>
        <taxon>Desulfobulbales</taxon>
        <taxon>Thiovibrionaceae</taxon>
        <taxon>Thiovibrio</taxon>
    </lineage>
</organism>
<dbReference type="PANTHER" id="PTHR43318">
    <property type="entry name" value="UDP-N-ACETYLGLUCOSAMINE 4,6-DEHYDRATASE"/>
    <property type="match status" value="1"/>
</dbReference>
<sequence length="632" mass="70209">MKYQFRKLNFWIVLGVDVLLLVAAHLLAYVIRFDGVVPQEQQANISVLGFLLPVKLVLFHFFGLYRGMWRYTSLADLLNILKACVVAGFITLGGILLLNRFDGFSRAVFVLDALLTFLFIAGFRISLRLSCQKAFCLPFLQDDAGKRQRRKRLLIIGAGDAAEKVTREINDNKALPYIVAGFLDDHPSKIGQQIHGIPVLGPIADLSEYVFKTKANEVLIAIPSASRDQMQRIVELCRACGIPFKTLPGLGELISDRVSIKAIRDVSYKDLLGRPPVRLELEEIGEVLGGKTVLVTGAGGSIGSELCRQIVRFHPANLILMDASEQNLYQIEMELLHEYGFRDYVAVLGKVQDKGLLESLFPHYRPTVVFHAAAYKHVPMVERNPWEGVYNNIFASKRLMEVSARSGVERFIVISTDKAVRPTNVMGATKRMTEILMQGFCEKSKRAGSGTRFMAVRFGNVLGSSGSVIPLFRRQIELGGPVTVTHPDMTRYFMSIEEASQLILQAATMGEGGEVFILEMGTPVRIGQMARDLIQLCGKEPDTEIEIKYTGLRPGEKMYEELITEGEGIVKTGHEKIMVLRGNGASLEDLQDSLERLKQFASNHDAEGIKAELGKVIPEYTSQVSESVLPKG</sequence>
<dbReference type="PANTHER" id="PTHR43318:SF1">
    <property type="entry name" value="POLYSACCHARIDE BIOSYNTHESIS PROTEIN EPSC-RELATED"/>
    <property type="match status" value="1"/>
</dbReference>
<protein>
    <submittedName>
        <fullName evidence="4">Polysaccharide biosynthesis protein</fullName>
    </submittedName>
</protein>
<evidence type="ECO:0000256" key="1">
    <source>
        <dbReference type="ARBA" id="ARBA00007430"/>
    </source>
</evidence>
<dbReference type="Pfam" id="PF02719">
    <property type="entry name" value="Polysacc_synt_2"/>
    <property type="match status" value="1"/>
</dbReference>
<keyword evidence="2" id="KW-1133">Transmembrane helix</keyword>
<feature type="transmembrane region" description="Helical" evidence="2">
    <location>
        <begin position="77"/>
        <end position="98"/>
    </location>
</feature>
<comment type="caution">
    <text evidence="4">The sequence shown here is derived from an EMBL/GenBank/DDBJ whole genome shotgun (WGS) entry which is preliminary data.</text>
</comment>
<dbReference type="InterPro" id="IPR036291">
    <property type="entry name" value="NAD(P)-bd_dom_sf"/>
</dbReference>
<accession>A0A9X4MF20</accession>
<dbReference type="EMBL" id="JAPHEH010000001">
    <property type="protein sequence ID" value="MDG4476056.1"/>
    <property type="molecule type" value="Genomic_DNA"/>
</dbReference>
<keyword evidence="2" id="KW-0472">Membrane</keyword>
<evidence type="ECO:0000259" key="3">
    <source>
        <dbReference type="Pfam" id="PF02719"/>
    </source>
</evidence>
<comment type="similarity">
    <text evidence="1">Belongs to the polysaccharide synthase family.</text>
</comment>
<dbReference type="InterPro" id="IPR029063">
    <property type="entry name" value="SAM-dependent_MTases_sf"/>
</dbReference>
<dbReference type="InterPro" id="IPR051203">
    <property type="entry name" value="Polysaccharide_Synthase-Rel"/>
</dbReference>
<dbReference type="InterPro" id="IPR003869">
    <property type="entry name" value="Polysac_CapD-like"/>
</dbReference>
<dbReference type="Pfam" id="PF13727">
    <property type="entry name" value="CoA_binding_3"/>
    <property type="match status" value="1"/>
</dbReference>
<dbReference type="SUPFAM" id="SSF51735">
    <property type="entry name" value="NAD(P)-binding Rossmann-fold domains"/>
    <property type="match status" value="1"/>
</dbReference>
<reference evidence="4" key="2">
    <citation type="submission" date="2022-10" db="EMBL/GenBank/DDBJ databases">
        <authorList>
            <person name="Aronson H.S."/>
        </authorList>
    </citation>
    <scope>NUCLEOTIDE SEQUENCE</scope>
    <source>
        <strain evidence="4">RS19-109</strain>
    </source>
</reference>
<reference evidence="4" key="1">
    <citation type="journal article" date="2022" name="bioRxiv">
        <title>Thiovibrio frasassiensisgen. nov., sp. nov., an autotrophic, elemental sulfur disproportionating bacterium isolated from sulfidic karst sediment, and proposal of Thiovibrionaceae fam. nov.</title>
        <authorList>
            <person name="Aronson H."/>
            <person name="Thomas C."/>
            <person name="Bhattacharyya M."/>
            <person name="Eckstein S."/>
            <person name="Jensen S."/>
            <person name="Barco R."/>
            <person name="Macalady J."/>
            <person name="Amend J."/>
        </authorList>
    </citation>
    <scope>NUCLEOTIDE SEQUENCE</scope>
    <source>
        <strain evidence="4">RS19-109</strain>
    </source>
</reference>
<gene>
    <name evidence="4" type="ORF">OLX77_07785</name>
</gene>
<keyword evidence="2" id="KW-0812">Transmembrane</keyword>
<evidence type="ECO:0000313" key="4">
    <source>
        <dbReference type="EMBL" id="MDG4476056.1"/>
    </source>
</evidence>
<evidence type="ECO:0000256" key="2">
    <source>
        <dbReference type="SAM" id="Phobius"/>
    </source>
</evidence>
<feature type="transmembrane region" description="Helical" evidence="2">
    <location>
        <begin position="12"/>
        <end position="31"/>
    </location>
</feature>
<proteinExistence type="inferred from homology"/>
<feature type="transmembrane region" description="Helical" evidence="2">
    <location>
        <begin position="43"/>
        <end position="65"/>
    </location>
</feature>
<feature type="domain" description="Polysaccharide biosynthesis protein CapD-like" evidence="3">
    <location>
        <begin position="293"/>
        <end position="580"/>
    </location>
</feature>
<feature type="transmembrane region" description="Helical" evidence="2">
    <location>
        <begin position="104"/>
        <end position="123"/>
    </location>
</feature>
<dbReference type="SUPFAM" id="SSF53335">
    <property type="entry name" value="S-adenosyl-L-methionine-dependent methyltransferases"/>
    <property type="match status" value="1"/>
</dbReference>
<name>A0A9X4MF20_9BACT</name>